<feature type="signal peptide" evidence="2">
    <location>
        <begin position="1"/>
        <end position="22"/>
    </location>
</feature>
<feature type="domain" description="Thioredoxin" evidence="3">
    <location>
        <begin position="14"/>
        <end position="156"/>
    </location>
</feature>
<comment type="caution">
    <text evidence="4">The sequence shown here is derived from an EMBL/GenBank/DDBJ whole genome shotgun (WGS) entry which is preliminary data.</text>
</comment>
<dbReference type="OrthoDB" id="120730at2"/>
<evidence type="ECO:0000313" key="5">
    <source>
        <dbReference type="Proteomes" id="UP000240971"/>
    </source>
</evidence>
<gene>
    <name evidence="4" type="ORF">CLV51_108145</name>
</gene>
<dbReference type="Pfam" id="PF13899">
    <property type="entry name" value="Thioredoxin_7"/>
    <property type="match status" value="1"/>
</dbReference>
<sequence length="181" mass="19912">MRSLVVSLAVIFSILSSAALRAQEAPLAADKVVKEACAKAAGKHKKVFIIFHASWCGWCHKMDTAMNDVSIKKSFEDNYEIRHITVLENGAKKTLENPGGSELLQKYHGADQGIPFWLVLDTNGELLADSRVKGMNDKMQNVGCPSQKEEVDYFISVLEKTSKMKPAALEAVRVQFSKIGG</sequence>
<dbReference type="AlphaFoldDB" id="A0A2P8HB52"/>
<dbReference type="Proteomes" id="UP000240971">
    <property type="component" value="Unassembled WGS sequence"/>
</dbReference>
<feature type="chain" id="PRO_5015142408" evidence="2">
    <location>
        <begin position="23"/>
        <end position="181"/>
    </location>
</feature>
<reference evidence="4 5" key="1">
    <citation type="submission" date="2018-03" db="EMBL/GenBank/DDBJ databases">
        <title>Genomic Encyclopedia of Archaeal and Bacterial Type Strains, Phase II (KMG-II): from individual species to whole genera.</title>
        <authorList>
            <person name="Goeker M."/>
        </authorList>
    </citation>
    <scope>NUCLEOTIDE SEQUENCE [LARGE SCALE GENOMIC DNA]</scope>
    <source>
        <strain evidence="4 5">DSM 24859</strain>
    </source>
</reference>
<evidence type="ECO:0000259" key="3">
    <source>
        <dbReference type="PROSITE" id="PS51352"/>
    </source>
</evidence>
<accession>A0A2P8HB52</accession>
<keyword evidence="2" id="KW-0732">Signal</keyword>
<organism evidence="4 5">
    <name type="scientific">Chitinophaga niastensis</name>
    <dbReference type="NCBI Taxonomy" id="536980"/>
    <lineage>
        <taxon>Bacteria</taxon>
        <taxon>Pseudomonadati</taxon>
        <taxon>Bacteroidota</taxon>
        <taxon>Chitinophagia</taxon>
        <taxon>Chitinophagales</taxon>
        <taxon>Chitinophagaceae</taxon>
        <taxon>Chitinophaga</taxon>
    </lineage>
</organism>
<keyword evidence="1" id="KW-0676">Redox-active center</keyword>
<evidence type="ECO:0000256" key="1">
    <source>
        <dbReference type="ARBA" id="ARBA00023284"/>
    </source>
</evidence>
<dbReference type="SUPFAM" id="SSF52833">
    <property type="entry name" value="Thioredoxin-like"/>
    <property type="match status" value="1"/>
</dbReference>
<evidence type="ECO:0000256" key="2">
    <source>
        <dbReference type="SAM" id="SignalP"/>
    </source>
</evidence>
<keyword evidence="5" id="KW-1185">Reference proteome</keyword>
<dbReference type="EMBL" id="PYAW01000008">
    <property type="protein sequence ID" value="PSL43455.1"/>
    <property type="molecule type" value="Genomic_DNA"/>
</dbReference>
<dbReference type="PROSITE" id="PS51352">
    <property type="entry name" value="THIOREDOXIN_2"/>
    <property type="match status" value="1"/>
</dbReference>
<evidence type="ECO:0000313" key="4">
    <source>
        <dbReference type="EMBL" id="PSL43455.1"/>
    </source>
</evidence>
<proteinExistence type="predicted"/>
<dbReference type="PROSITE" id="PS00194">
    <property type="entry name" value="THIOREDOXIN_1"/>
    <property type="match status" value="1"/>
</dbReference>
<dbReference type="InterPro" id="IPR017937">
    <property type="entry name" value="Thioredoxin_CS"/>
</dbReference>
<protein>
    <submittedName>
        <fullName evidence="4">Thioredoxin-like protein</fullName>
    </submittedName>
</protein>
<dbReference type="InterPro" id="IPR013766">
    <property type="entry name" value="Thioredoxin_domain"/>
</dbReference>
<dbReference type="RefSeq" id="WP_106531057.1">
    <property type="nucleotide sequence ID" value="NZ_PYAW01000008.1"/>
</dbReference>
<name>A0A2P8HB52_CHINA</name>
<dbReference type="Gene3D" id="3.40.30.10">
    <property type="entry name" value="Glutaredoxin"/>
    <property type="match status" value="1"/>
</dbReference>
<dbReference type="InterPro" id="IPR036249">
    <property type="entry name" value="Thioredoxin-like_sf"/>
</dbReference>